<keyword evidence="2" id="KW-0808">Transferase</keyword>
<keyword evidence="3" id="KW-1185">Reference proteome</keyword>
<evidence type="ECO:0000259" key="1">
    <source>
        <dbReference type="Pfam" id="PF13649"/>
    </source>
</evidence>
<organism evidence="2 3">
    <name type="scientific">Nostocoides vanveenii</name>
    <dbReference type="NCBI Taxonomy" id="330835"/>
    <lineage>
        <taxon>Bacteria</taxon>
        <taxon>Bacillati</taxon>
        <taxon>Actinomycetota</taxon>
        <taxon>Actinomycetes</taxon>
        <taxon>Micrococcales</taxon>
        <taxon>Intrasporangiaceae</taxon>
        <taxon>Nostocoides</taxon>
    </lineage>
</organism>
<dbReference type="RefSeq" id="WP_344060552.1">
    <property type="nucleotide sequence ID" value="NZ_BAAAPN010000003.1"/>
</dbReference>
<evidence type="ECO:0000313" key="2">
    <source>
        <dbReference type="EMBL" id="GAA1744129.1"/>
    </source>
</evidence>
<gene>
    <name evidence="2" type="ORF">GCM10009810_00980</name>
</gene>
<feature type="domain" description="Methyltransferase" evidence="1">
    <location>
        <begin position="45"/>
        <end position="137"/>
    </location>
</feature>
<dbReference type="Proteomes" id="UP001501475">
    <property type="component" value="Unassembled WGS sequence"/>
</dbReference>
<protein>
    <submittedName>
        <fullName evidence="2">Class I SAM-dependent methyltransferase</fullName>
    </submittedName>
</protein>
<accession>A0ABN2JYY2</accession>
<dbReference type="GO" id="GO:0032259">
    <property type="term" value="P:methylation"/>
    <property type="evidence" value="ECO:0007669"/>
    <property type="project" value="UniProtKB-KW"/>
</dbReference>
<dbReference type="GO" id="GO:0008168">
    <property type="term" value="F:methyltransferase activity"/>
    <property type="evidence" value="ECO:0007669"/>
    <property type="project" value="UniProtKB-KW"/>
</dbReference>
<dbReference type="InterPro" id="IPR029063">
    <property type="entry name" value="SAM-dependent_MTases_sf"/>
</dbReference>
<dbReference type="Gene3D" id="3.40.50.150">
    <property type="entry name" value="Vaccinia Virus protein VP39"/>
    <property type="match status" value="1"/>
</dbReference>
<reference evidence="2 3" key="1">
    <citation type="journal article" date="2019" name="Int. J. Syst. Evol. Microbiol.">
        <title>The Global Catalogue of Microorganisms (GCM) 10K type strain sequencing project: providing services to taxonomists for standard genome sequencing and annotation.</title>
        <authorList>
            <consortium name="The Broad Institute Genomics Platform"/>
            <consortium name="The Broad Institute Genome Sequencing Center for Infectious Disease"/>
            <person name="Wu L."/>
            <person name="Ma J."/>
        </authorList>
    </citation>
    <scope>NUCLEOTIDE SEQUENCE [LARGE SCALE GENOMIC DNA]</scope>
    <source>
        <strain evidence="2 3">JCM 15591</strain>
    </source>
</reference>
<comment type="caution">
    <text evidence="2">The sequence shown here is derived from an EMBL/GenBank/DDBJ whole genome shotgun (WGS) entry which is preliminary data.</text>
</comment>
<dbReference type="SUPFAM" id="SSF53335">
    <property type="entry name" value="S-adenosyl-L-methionine-dependent methyltransferases"/>
    <property type="match status" value="1"/>
</dbReference>
<name>A0ABN2JYY2_9MICO</name>
<keyword evidence="2" id="KW-0489">Methyltransferase</keyword>
<sequence>MTSSDLWDEETAARYDAVCAEDFTPAETDATLNVLAGLAGPGRALEFAIGTGRIGIPLALRGVPVAGIELSYPMARQLRRKDPDGLVPVTIGDMATTRVDGDFSLVYLIYNTIANLRTQTEQVACFRNAARHLAPGGRFLIELWIPPIRRMPPGQRAVPFDVTDRHLGMDTYDLVTQQGTSHHYTHEADGSIRYGTTNFRYIWPAECDLMAQLAGLEFESRVADWDGSDFTADSPSHISVWRRAT</sequence>
<evidence type="ECO:0000313" key="3">
    <source>
        <dbReference type="Proteomes" id="UP001501475"/>
    </source>
</evidence>
<proteinExistence type="predicted"/>
<dbReference type="CDD" id="cd02440">
    <property type="entry name" value="AdoMet_MTases"/>
    <property type="match status" value="1"/>
</dbReference>
<dbReference type="Pfam" id="PF13649">
    <property type="entry name" value="Methyltransf_25"/>
    <property type="match status" value="1"/>
</dbReference>
<dbReference type="InterPro" id="IPR041698">
    <property type="entry name" value="Methyltransf_25"/>
</dbReference>
<dbReference type="EMBL" id="BAAAPN010000003">
    <property type="protein sequence ID" value="GAA1744129.1"/>
    <property type="molecule type" value="Genomic_DNA"/>
</dbReference>